<dbReference type="GO" id="GO:0003964">
    <property type="term" value="F:RNA-directed DNA polymerase activity"/>
    <property type="evidence" value="ECO:0007669"/>
    <property type="project" value="UniProtKB-KW"/>
</dbReference>
<dbReference type="CDD" id="cd09274">
    <property type="entry name" value="RNase_HI_RT_Ty3"/>
    <property type="match status" value="1"/>
</dbReference>
<evidence type="ECO:0000259" key="8">
    <source>
        <dbReference type="PROSITE" id="PS50878"/>
    </source>
</evidence>
<dbReference type="OrthoDB" id="415724at2759"/>
<dbReference type="CDD" id="cd01647">
    <property type="entry name" value="RT_LTR"/>
    <property type="match status" value="1"/>
</dbReference>
<dbReference type="InterPro" id="IPR041588">
    <property type="entry name" value="Integrase_H2C2"/>
</dbReference>
<dbReference type="Pfam" id="PF00665">
    <property type="entry name" value="rve"/>
    <property type="match status" value="1"/>
</dbReference>
<dbReference type="CDD" id="cd00303">
    <property type="entry name" value="retropepsin_like"/>
    <property type="match status" value="1"/>
</dbReference>
<keyword evidence="11" id="KW-1185">Reference proteome</keyword>
<evidence type="ECO:0000256" key="1">
    <source>
        <dbReference type="ARBA" id="ARBA00012493"/>
    </source>
</evidence>
<evidence type="ECO:0000256" key="7">
    <source>
        <dbReference type="ARBA" id="ARBA00022918"/>
    </source>
</evidence>
<feature type="domain" description="Reverse transcriptase" evidence="8">
    <location>
        <begin position="1239"/>
        <end position="1418"/>
    </location>
</feature>
<keyword evidence="2" id="KW-0808">Transferase</keyword>
<dbReference type="Pfam" id="PF17917">
    <property type="entry name" value="RT_RNaseH"/>
    <property type="match status" value="1"/>
</dbReference>
<dbReference type="Gene3D" id="2.40.70.10">
    <property type="entry name" value="Acid Proteases"/>
    <property type="match status" value="1"/>
</dbReference>
<dbReference type="Gene3D" id="3.10.10.10">
    <property type="entry name" value="HIV Type 1 Reverse Transcriptase, subunit A, domain 1"/>
    <property type="match status" value="1"/>
</dbReference>
<keyword evidence="5" id="KW-0255">Endonuclease</keyword>
<organism evidence="10 11">
    <name type="scientific">Trifolium subterraneum</name>
    <name type="common">Subterranean clover</name>
    <dbReference type="NCBI Taxonomy" id="3900"/>
    <lineage>
        <taxon>Eukaryota</taxon>
        <taxon>Viridiplantae</taxon>
        <taxon>Streptophyta</taxon>
        <taxon>Embryophyta</taxon>
        <taxon>Tracheophyta</taxon>
        <taxon>Spermatophyta</taxon>
        <taxon>Magnoliopsida</taxon>
        <taxon>eudicotyledons</taxon>
        <taxon>Gunneridae</taxon>
        <taxon>Pentapetalae</taxon>
        <taxon>rosids</taxon>
        <taxon>fabids</taxon>
        <taxon>Fabales</taxon>
        <taxon>Fabaceae</taxon>
        <taxon>Papilionoideae</taxon>
        <taxon>50 kb inversion clade</taxon>
        <taxon>NPAAA clade</taxon>
        <taxon>Hologalegina</taxon>
        <taxon>IRL clade</taxon>
        <taxon>Trifolieae</taxon>
        <taxon>Trifolium</taxon>
    </lineage>
</organism>
<dbReference type="GO" id="GO:0004519">
    <property type="term" value="F:endonuclease activity"/>
    <property type="evidence" value="ECO:0007669"/>
    <property type="project" value="UniProtKB-KW"/>
</dbReference>
<dbReference type="Pfam" id="PF17921">
    <property type="entry name" value="Integrase_H2C2"/>
    <property type="match status" value="1"/>
</dbReference>
<dbReference type="GO" id="GO:0006508">
    <property type="term" value="P:proteolysis"/>
    <property type="evidence" value="ECO:0007669"/>
    <property type="project" value="InterPro"/>
</dbReference>
<dbReference type="Pfam" id="PF00078">
    <property type="entry name" value="RVT_1"/>
    <property type="match status" value="1"/>
</dbReference>
<accession>A0A2Z6NQQ3</accession>
<dbReference type="EMBL" id="DF974163">
    <property type="protein sequence ID" value="GAU45946.1"/>
    <property type="molecule type" value="Genomic_DNA"/>
</dbReference>
<protein>
    <recommendedName>
        <fullName evidence="1">RNA-directed DNA polymerase</fullName>
        <ecNumber evidence="1">2.7.7.49</ecNumber>
    </recommendedName>
</protein>
<dbReference type="Gene3D" id="3.30.420.10">
    <property type="entry name" value="Ribonuclease H-like superfamily/Ribonuclease H"/>
    <property type="match status" value="1"/>
</dbReference>
<evidence type="ECO:0000313" key="11">
    <source>
        <dbReference type="Proteomes" id="UP000242715"/>
    </source>
</evidence>
<dbReference type="GO" id="GO:0003676">
    <property type="term" value="F:nucleic acid binding"/>
    <property type="evidence" value="ECO:0007669"/>
    <property type="project" value="InterPro"/>
</dbReference>
<evidence type="ECO:0000256" key="5">
    <source>
        <dbReference type="ARBA" id="ARBA00022759"/>
    </source>
</evidence>
<sequence length="2151" mass="244574">MDNFEEENHMLRVQVTTMQTEIEKLTSMVASLMATQNQAIASVSQSSSTSVPPPVSSATFSTPQYVMPEGYPWGMPVGFLGEESRPMVTATVSAPFVHTIPQTQMPIFHTESVGGYDRMDDLQIKYDEMQKEMRALRGKDLFGQDAHELCLVPDVVVPHKFKVPDFEKYKGNTCPKAHLIMYARKMSTQTSNDKLLIHYFQDSLTGATLRWYMDLDRANVSSFNDLASAFIRQYNYNSYLAPDRDELRALAQKERESFKEYAQRWRELAAQIRPPVEEKELCKLFLHTLSPFFYEKMVGIVSRSFTEMVEMGMCLEEGVRQGRLIRESAPNNTAKKYGNNFSKKKEPEVGMVAQGGPQSRYPIYQHVSAITPTSQPQMTQAPPPQYPHPYQQPYPQHPQIRPQTPQQPYNYPNRIQRNPPFNPIPMKYADLLPALLAKNFVQTRPPPPVPAVLPTWYRSDLTCAFHQGAPGHDVERCYALKKAVQELINNKVLSFKDENPNVRNNPLPNHGSSVHFIQSCQETSTILSVKNIKTPLVPIYSKMCEAKLFSHDHATCEGCLMNPQGCSRVQEDIQRLMDKGDLVVTKKSKDVCVIVPEFNTSDRLEMIYNSGEPTVTPLVICLPGPMPYTSLRAVPYRYDATMLQDGVETPIPPLISVDNIADSSKILRSGRILPGVVQEKADSSVEKTRITDSSKTGERVYEDSDEVLKMIKRSEYKIVDQLLQTPSKISILSLLMNSDAHREALMKVLDQAYVDHDVTLGQFGSIVGNVTACNNLSFSDEELPERRRGHNLALHISVICKNDSLSNVLVDTGSSLNVMSKITLDKLAYRGALLRPSAIIVKAFDGSRKSVIGEIELPILVGPYEFQITFQVMDIRASYSCLLGRPWIHEAGAVTSTLHQKLKFIREGKLVIVNGEEALLVSHLSGFSYIGADVEDGTAFQGLSIEEGSSEKVRAPMKTAKDAQKVMQGEEVLHWGRLLQLAEGQKKGGLGCTPSTKRSKPDMVYKPIADIFLGAGFINAPPETNAIIEHEDEEEPPSFVTPGGICCNWVAVAHLYLSNILSINKPVEHNDPMPSPNFEFPVYEAVEDEDEEIPDEIRRLLDQENGTIQPHQEVTELINLGSEEEKKEIKIGASLEASVKERPHQEVTELINLGSEEEKKEIKIGASLEASVKERVIVLLREYVDIFAWSYQDMPGLNPEIVEHHLPLKPECPPVKQKLRRTHPDMALKIKEKVQKQIDAGFLITSEYPQWLANIVPVPKKDGKVRMCVDYRDLNRASPKDDFPLPHIDVLVDSTAKSKVFSFMDGFSGYNQIKMALEDREKTAFITPWGTFCYKVMPFGLTNAGATYQRGMTTLFHDMMHKEIEVYVDDMIVKSGTEEEHVEYLSRMFRRLRKYRLRLNPNKCTFGVRSGKLLGFIVSQKGIEVDPDKVRAIREMPAPQIEKQVRGFLGRLNYISRFISHMTATCGPIFKLLRKNQGIVWTGDCQKAFDSIKEYLMEPPILIPPVEGRPLIMYLTVLEESMGCVLGQQDETGRKEHTIYYLSKKFTDCESRYTMLEKTCCALAWAAKRLRHYLINHTTWLISKMDPIKYIFEKAALTGRIARWQMLLSEYDIEYRTQKAIKSSILADHLAHQPVEDYKPIKFDFPDEEIMFLKMKDCDEPVFGEGPDPESQWGLIFDGAVNLYGSGIGAIIVTPKATLSSMYRVNRRNEIPTISIRCLERPAYVFATEEVVDDKPWFHDIKMFLQKQEYPPGASNKDRKTLRRLSSSFFLNNEVLYKRNFDMVLLRCVDQHEADLLMHEVHEGSFGTHPSGHTMAKKILRAGYYWLTMESDCYKHARKCHKCQIYADKVHLPPTSLNVLSSPWPVSMWGIDMIGRIEPKASNGHRFILVAIDYFTKWVEAASYANVTKQVVVRFIKNHIICRYGVHNKIITDNGTNLNNKMMKDLCDEFKIEHHNSSPYRPQMNGAVEAANKNIKKIVQKMVVTYKDWHEMLPFALHGYRTSVRTSTGATPFSLVYGMEAVLPVEVEIPSMRILMETELVEAEWCQNRYDQLNLIEEKRMAALCHGQLYQRRMKQAFDRKVRPREFREGDLVLKKILSFQPDSRGKWTPNYEGRYVVKRAFSGGAMTLATMDGDELSRPVNADAVKKYFV</sequence>
<feature type="domain" description="Integrase catalytic" evidence="9">
    <location>
        <begin position="1859"/>
        <end position="2020"/>
    </location>
</feature>
<name>A0A2Z6NQQ3_TRISU</name>
<dbReference type="InterPro" id="IPR043502">
    <property type="entry name" value="DNA/RNA_pol_sf"/>
</dbReference>
<dbReference type="InterPro" id="IPR012337">
    <property type="entry name" value="RNaseH-like_sf"/>
</dbReference>
<proteinExistence type="predicted"/>
<dbReference type="InterPro" id="IPR041373">
    <property type="entry name" value="RT_RNaseH"/>
</dbReference>
<dbReference type="PANTHER" id="PTHR48475:SF1">
    <property type="entry name" value="RNASE H TYPE-1 DOMAIN-CONTAINING PROTEIN"/>
    <property type="match status" value="1"/>
</dbReference>
<evidence type="ECO:0000313" key="10">
    <source>
        <dbReference type="EMBL" id="GAU45946.1"/>
    </source>
</evidence>
<dbReference type="InterPro" id="IPR005162">
    <property type="entry name" value="Retrotrans_gag_dom"/>
</dbReference>
<dbReference type="FunFam" id="3.30.70.270:FF:000020">
    <property type="entry name" value="Transposon Tf2-6 polyprotein-like Protein"/>
    <property type="match status" value="1"/>
</dbReference>
<gene>
    <name evidence="10" type="ORF">TSUD_238500</name>
</gene>
<dbReference type="InterPro" id="IPR021109">
    <property type="entry name" value="Peptidase_aspartic_dom_sf"/>
</dbReference>
<dbReference type="InterPro" id="IPR043128">
    <property type="entry name" value="Rev_trsase/Diguanyl_cyclase"/>
</dbReference>
<dbReference type="Proteomes" id="UP000242715">
    <property type="component" value="Unassembled WGS sequence"/>
</dbReference>
<dbReference type="EC" id="2.7.7.49" evidence="1"/>
<dbReference type="SUPFAM" id="SSF50630">
    <property type="entry name" value="Acid proteases"/>
    <property type="match status" value="1"/>
</dbReference>
<keyword evidence="6" id="KW-0378">Hydrolase</keyword>
<keyword evidence="3" id="KW-0548">Nucleotidyltransferase</keyword>
<dbReference type="PROSITE" id="PS50994">
    <property type="entry name" value="INTEGRASE"/>
    <property type="match status" value="1"/>
</dbReference>
<dbReference type="InterPro" id="IPR000477">
    <property type="entry name" value="RT_dom"/>
</dbReference>
<dbReference type="PANTHER" id="PTHR48475">
    <property type="entry name" value="RIBONUCLEASE H"/>
    <property type="match status" value="1"/>
</dbReference>
<dbReference type="PROSITE" id="PS50878">
    <property type="entry name" value="RT_POL"/>
    <property type="match status" value="1"/>
</dbReference>
<dbReference type="PROSITE" id="PS00141">
    <property type="entry name" value="ASP_PROTEASE"/>
    <property type="match status" value="1"/>
</dbReference>
<keyword evidence="7" id="KW-0695">RNA-directed DNA polymerase</keyword>
<dbReference type="InterPro" id="IPR036397">
    <property type="entry name" value="RNaseH_sf"/>
</dbReference>
<evidence type="ECO:0000256" key="6">
    <source>
        <dbReference type="ARBA" id="ARBA00022801"/>
    </source>
</evidence>
<evidence type="ECO:0000256" key="2">
    <source>
        <dbReference type="ARBA" id="ARBA00022679"/>
    </source>
</evidence>
<dbReference type="Gene3D" id="3.30.70.270">
    <property type="match status" value="2"/>
</dbReference>
<evidence type="ECO:0000256" key="4">
    <source>
        <dbReference type="ARBA" id="ARBA00022722"/>
    </source>
</evidence>
<dbReference type="Gene3D" id="1.10.340.70">
    <property type="match status" value="1"/>
</dbReference>
<dbReference type="InterPro" id="IPR001969">
    <property type="entry name" value="Aspartic_peptidase_AS"/>
</dbReference>
<evidence type="ECO:0000256" key="3">
    <source>
        <dbReference type="ARBA" id="ARBA00022695"/>
    </source>
</evidence>
<dbReference type="SUPFAM" id="SSF56672">
    <property type="entry name" value="DNA/RNA polymerases"/>
    <property type="match status" value="1"/>
</dbReference>
<dbReference type="InterPro" id="IPR001584">
    <property type="entry name" value="Integrase_cat-core"/>
</dbReference>
<reference evidence="11" key="1">
    <citation type="journal article" date="2017" name="Front. Plant Sci.">
        <title>Climate Clever Clovers: New Paradigm to Reduce the Environmental Footprint of Ruminants by Breeding Low Methanogenic Forages Utilizing Haplotype Variation.</title>
        <authorList>
            <person name="Kaur P."/>
            <person name="Appels R."/>
            <person name="Bayer P.E."/>
            <person name="Keeble-Gagnere G."/>
            <person name="Wang J."/>
            <person name="Hirakawa H."/>
            <person name="Shirasawa K."/>
            <person name="Vercoe P."/>
            <person name="Stefanova K."/>
            <person name="Durmic Z."/>
            <person name="Nichols P."/>
            <person name="Revell C."/>
            <person name="Isobe S.N."/>
            <person name="Edwards D."/>
            <person name="Erskine W."/>
        </authorList>
    </citation>
    <scope>NUCLEOTIDE SEQUENCE [LARGE SCALE GENOMIC DNA]</scope>
    <source>
        <strain evidence="11">cv. Daliak</strain>
    </source>
</reference>
<dbReference type="Pfam" id="PF03732">
    <property type="entry name" value="Retrotrans_gag"/>
    <property type="match status" value="1"/>
</dbReference>
<dbReference type="GO" id="GO:0004190">
    <property type="term" value="F:aspartic-type endopeptidase activity"/>
    <property type="evidence" value="ECO:0007669"/>
    <property type="project" value="InterPro"/>
</dbReference>
<dbReference type="SUPFAM" id="SSF53098">
    <property type="entry name" value="Ribonuclease H-like"/>
    <property type="match status" value="1"/>
</dbReference>
<keyword evidence="4" id="KW-0540">Nuclease</keyword>
<evidence type="ECO:0000259" key="9">
    <source>
        <dbReference type="PROSITE" id="PS50994"/>
    </source>
</evidence>
<dbReference type="GO" id="GO:0015074">
    <property type="term" value="P:DNA integration"/>
    <property type="evidence" value="ECO:0007669"/>
    <property type="project" value="InterPro"/>
</dbReference>